<name>A0A497Y498_9SPHI</name>
<dbReference type="Pfam" id="PF13344">
    <property type="entry name" value="Hydrolase_6"/>
    <property type="match status" value="1"/>
</dbReference>
<dbReference type="Pfam" id="PF13242">
    <property type="entry name" value="Hydrolase_like"/>
    <property type="match status" value="1"/>
</dbReference>
<dbReference type="NCBIfam" id="TIGR01460">
    <property type="entry name" value="HAD-SF-IIA"/>
    <property type="match status" value="1"/>
</dbReference>
<evidence type="ECO:0000313" key="2">
    <source>
        <dbReference type="Proteomes" id="UP000273898"/>
    </source>
</evidence>
<organism evidence="1 2">
    <name type="scientific">Pedobacter alluvionis</name>
    <dbReference type="NCBI Taxonomy" id="475253"/>
    <lineage>
        <taxon>Bacteria</taxon>
        <taxon>Pseudomonadati</taxon>
        <taxon>Bacteroidota</taxon>
        <taxon>Sphingobacteriia</taxon>
        <taxon>Sphingobacteriales</taxon>
        <taxon>Sphingobacteriaceae</taxon>
        <taxon>Pedobacter</taxon>
    </lineage>
</organism>
<dbReference type="RefSeq" id="WP_244095091.1">
    <property type="nucleotide sequence ID" value="NZ_RCCK01000012.1"/>
</dbReference>
<dbReference type="InterPro" id="IPR023214">
    <property type="entry name" value="HAD_sf"/>
</dbReference>
<dbReference type="Gene3D" id="3.40.50.1000">
    <property type="entry name" value="HAD superfamily/HAD-like"/>
    <property type="match status" value="2"/>
</dbReference>
<dbReference type="PANTHER" id="PTHR19288:SF46">
    <property type="entry name" value="HALOACID DEHALOGENASE-LIKE HYDROLASE DOMAIN-CONTAINING PROTEIN 2"/>
    <property type="match status" value="1"/>
</dbReference>
<dbReference type="EMBL" id="RCCK01000012">
    <property type="protein sequence ID" value="RLJ74938.1"/>
    <property type="molecule type" value="Genomic_DNA"/>
</dbReference>
<protein>
    <submittedName>
        <fullName evidence="1">NagD protein</fullName>
    </submittedName>
</protein>
<sequence length="306" mass="33797">MHKKEYYLNTLGNLAQKTEYSKDFILTLVEQENIKFAHKQIKSTKHMKQGLLIDMDGVIYSGEELIFGADKFIKNLIDEDIPFAFMTNNSQRTALEVVRKLKGLGIKVEESHVYTSAMATGKFLSDQSPNGTAYVLGEGGLLSSLHDHGITLVNTDPEFVVLGEGRNFTLEMVQRAVDMILAGAKFITTNRDPSPKKPGWNNLGIAATTAMIEEATGRKAFVTGKPSPVMMRSARKFLGLETSETTVIGDTMETDIQGGVQMGYKTILVLSGISSKDTLGHYAFKPDMIASSVDEIKFPLTWWEGK</sequence>
<evidence type="ECO:0000313" key="1">
    <source>
        <dbReference type="EMBL" id="RLJ74938.1"/>
    </source>
</evidence>
<dbReference type="InterPro" id="IPR036412">
    <property type="entry name" value="HAD-like_sf"/>
</dbReference>
<dbReference type="InterPro" id="IPR006357">
    <property type="entry name" value="HAD-SF_hydro_IIA"/>
</dbReference>
<dbReference type="GO" id="GO:0016791">
    <property type="term" value="F:phosphatase activity"/>
    <property type="evidence" value="ECO:0007669"/>
    <property type="project" value="TreeGrafter"/>
</dbReference>
<dbReference type="AlphaFoldDB" id="A0A497Y498"/>
<dbReference type="GO" id="GO:0005737">
    <property type="term" value="C:cytoplasm"/>
    <property type="evidence" value="ECO:0007669"/>
    <property type="project" value="TreeGrafter"/>
</dbReference>
<dbReference type="Proteomes" id="UP000273898">
    <property type="component" value="Unassembled WGS sequence"/>
</dbReference>
<gene>
    <name evidence="1" type="ORF">BCL90_3283</name>
</gene>
<comment type="caution">
    <text evidence="1">The sequence shown here is derived from an EMBL/GenBank/DDBJ whole genome shotgun (WGS) entry which is preliminary data.</text>
</comment>
<accession>A0A497Y498</accession>
<proteinExistence type="predicted"/>
<reference evidence="1 2" key="1">
    <citation type="submission" date="2018-10" db="EMBL/GenBank/DDBJ databases">
        <title>Genomic Encyclopedia of Archaeal and Bacterial Type Strains, Phase II (KMG-II): from individual species to whole genera.</title>
        <authorList>
            <person name="Goeker M."/>
        </authorList>
    </citation>
    <scope>NUCLEOTIDE SEQUENCE [LARGE SCALE GENOMIC DNA]</scope>
    <source>
        <strain evidence="1 2">DSM 19624</strain>
    </source>
</reference>
<dbReference type="PANTHER" id="PTHR19288">
    <property type="entry name" value="4-NITROPHENYLPHOSPHATASE-RELATED"/>
    <property type="match status" value="1"/>
</dbReference>
<dbReference type="SUPFAM" id="SSF56784">
    <property type="entry name" value="HAD-like"/>
    <property type="match status" value="1"/>
</dbReference>